<comment type="caution">
    <text evidence="2">The sequence shown here is derived from an EMBL/GenBank/DDBJ whole genome shotgun (WGS) entry which is preliminary data.</text>
</comment>
<dbReference type="InterPro" id="IPR036093">
    <property type="entry name" value="NAC_dom_sf"/>
</dbReference>
<gene>
    <name evidence="2" type="ORF">SASPL_139382</name>
</gene>
<evidence type="ECO:0000256" key="1">
    <source>
        <dbReference type="SAM" id="MobiDB-lite"/>
    </source>
</evidence>
<dbReference type="EMBL" id="PNBA02000015">
    <property type="protein sequence ID" value="KAG6397932.1"/>
    <property type="molecule type" value="Genomic_DNA"/>
</dbReference>
<evidence type="ECO:0000313" key="2">
    <source>
        <dbReference type="EMBL" id="KAG6397932.1"/>
    </source>
</evidence>
<dbReference type="Proteomes" id="UP000298416">
    <property type="component" value="Unassembled WGS sequence"/>
</dbReference>
<feature type="region of interest" description="Disordered" evidence="1">
    <location>
        <begin position="166"/>
        <end position="189"/>
    </location>
</feature>
<accession>A0A8X8ZAC7</accession>
<organism evidence="2">
    <name type="scientific">Salvia splendens</name>
    <name type="common">Scarlet sage</name>
    <dbReference type="NCBI Taxonomy" id="180675"/>
    <lineage>
        <taxon>Eukaryota</taxon>
        <taxon>Viridiplantae</taxon>
        <taxon>Streptophyta</taxon>
        <taxon>Embryophyta</taxon>
        <taxon>Tracheophyta</taxon>
        <taxon>Spermatophyta</taxon>
        <taxon>Magnoliopsida</taxon>
        <taxon>eudicotyledons</taxon>
        <taxon>Gunneridae</taxon>
        <taxon>Pentapetalae</taxon>
        <taxon>asterids</taxon>
        <taxon>lamiids</taxon>
        <taxon>Lamiales</taxon>
        <taxon>Lamiaceae</taxon>
        <taxon>Nepetoideae</taxon>
        <taxon>Mentheae</taxon>
        <taxon>Salviinae</taxon>
        <taxon>Salvia</taxon>
        <taxon>Salvia subgen. Calosphace</taxon>
        <taxon>core Calosphace</taxon>
    </lineage>
</organism>
<reference evidence="2" key="1">
    <citation type="submission" date="2018-01" db="EMBL/GenBank/DDBJ databases">
        <authorList>
            <person name="Mao J.F."/>
        </authorList>
    </citation>
    <scope>NUCLEOTIDE SEQUENCE</scope>
    <source>
        <strain evidence="2">Huo1</strain>
        <tissue evidence="2">Leaf</tissue>
    </source>
</reference>
<sequence>MSDNLDNLIEKGFEFNPTAEKLINGFLIPWVTGQNPLWNGVVEKTIYGDSFLWEIFSDIESCEADVRHWTMHEYSLSGESVKKSGRANAANLVVCKITKTVKKKDKSVHNTNQGIFNGDYQVQCAQPESYDDGANYERFAPDIYEEFSSEYIGSNGDYQVQAAQPESYDDGSNYARFAPDTNESPSGISYRDRYDAPAAQPEPYGDGLNHVRLAPNTTEGFLSENRGNGGGYQAPAAQLESYGNGSNYMRLAPDTNEVLAPDQLELHHRRRSGEKEKKESAKAKSYVRLFAFFCIDSVSHDGFQFSFPRIRTYAVIGCVQTVR</sequence>
<dbReference type="SUPFAM" id="SSF101941">
    <property type="entry name" value="NAC domain"/>
    <property type="match status" value="1"/>
</dbReference>
<dbReference type="AlphaFoldDB" id="A0A8X8ZAC7"/>
<proteinExistence type="predicted"/>
<name>A0A8X8ZAC7_SALSN</name>
<reference evidence="2" key="2">
    <citation type="submission" date="2020-08" db="EMBL/GenBank/DDBJ databases">
        <title>Plant Genome Project.</title>
        <authorList>
            <person name="Zhang R.-G."/>
        </authorList>
    </citation>
    <scope>NUCLEOTIDE SEQUENCE</scope>
    <source>
        <strain evidence="2">Huo1</strain>
        <tissue evidence="2">Leaf</tissue>
    </source>
</reference>
<dbReference type="GO" id="GO:0003677">
    <property type="term" value="F:DNA binding"/>
    <property type="evidence" value="ECO:0007669"/>
    <property type="project" value="InterPro"/>
</dbReference>
<dbReference type="GO" id="GO:0006355">
    <property type="term" value="P:regulation of DNA-templated transcription"/>
    <property type="evidence" value="ECO:0007669"/>
    <property type="project" value="InterPro"/>
</dbReference>
<protein>
    <submittedName>
        <fullName evidence="2">Uncharacterized protein</fullName>
    </submittedName>
</protein>
<evidence type="ECO:0000313" key="3">
    <source>
        <dbReference type="Proteomes" id="UP000298416"/>
    </source>
</evidence>
<keyword evidence="3" id="KW-1185">Reference proteome</keyword>